<reference evidence="11 12" key="1">
    <citation type="submission" date="2023-11" db="EMBL/GenBank/DDBJ databases">
        <authorList>
            <person name="Okamura Y."/>
        </authorList>
    </citation>
    <scope>NUCLEOTIDE SEQUENCE [LARGE SCALE GENOMIC DNA]</scope>
</reference>
<sequence>MDLIQVWGDLPMMTSTAFVLCTNMVHTIKITNLLRRKQRIEKIVRSNNKVLQQATGVEERKLLQKCNRGTTCHLFIFLTLTSVTLVGLAVGAVLDSEDKQLLFRAWYPFDWRKSPAYEITYFHQIFAIYLAACLNVSKDILVVSLIAQCRCRLRLLAHALKTLCHGMKTVWRFPKTLDVLIQHRLRDCTREHQRILTAVNEIQNCFSAPTFAQFSVSLVIICVTAFQMTSQTGNLVRMLSMATYLLNMMEQVFIYCYEGSELLVEMLKVSYSFFTVLRQVDEES</sequence>
<feature type="transmembrane region" description="Helical" evidence="10">
    <location>
        <begin position="74"/>
        <end position="94"/>
    </location>
</feature>
<evidence type="ECO:0000256" key="5">
    <source>
        <dbReference type="ARBA" id="ARBA00022725"/>
    </source>
</evidence>
<organism evidence="11 12">
    <name type="scientific">Leptosia nina</name>
    <dbReference type="NCBI Taxonomy" id="320188"/>
    <lineage>
        <taxon>Eukaryota</taxon>
        <taxon>Metazoa</taxon>
        <taxon>Ecdysozoa</taxon>
        <taxon>Arthropoda</taxon>
        <taxon>Hexapoda</taxon>
        <taxon>Insecta</taxon>
        <taxon>Pterygota</taxon>
        <taxon>Neoptera</taxon>
        <taxon>Endopterygota</taxon>
        <taxon>Lepidoptera</taxon>
        <taxon>Glossata</taxon>
        <taxon>Ditrysia</taxon>
        <taxon>Papilionoidea</taxon>
        <taxon>Pieridae</taxon>
        <taxon>Pierinae</taxon>
        <taxon>Leptosia</taxon>
    </lineage>
</organism>
<proteinExistence type="predicted"/>
<evidence type="ECO:0000256" key="2">
    <source>
        <dbReference type="ARBA" id="ARBA00022475"/>
    </source>
</evidence>
<keyword evidence="5" id="KW-0552">Olfaction</keyword>
<dbReference type="GO" id="GO:0004984">
    <property type="term" value="F:olfactory receptor activity"/>
    <property type="evidence" value="ECO:0007669"/>
    <property type="project" value="InterPro"/>
</dbReference>
<feature type="transmembrane region" description="Helical" evidence="10">
    <location>
        <begin position="121"/>
        <end position="147"/>
    </location>
</feature>
<evidence type="ECO:0000313" key="11">
    <source>
        <dbReference type="EMBL" id="CAK1554531.1"/>
    </source>
</evidence>
<dbReference type="Pfam" id="PF02949">
    <property type="entry name" value="7tm_6"/>
    <property type="match status" value="1"/>
</dbReference>
<comment type="subcellular location">
    <subcellularLocation>
        <location evidence="1">Cell membrane</location>
        <topology evidence="1">Multi-pass membrane protein</topology>
    </subcellularLocation>
</comment>
<dbReference type="EMBL" id="CAVLEF010000278">
    <property type="protein sequence ID" value="CAK1554531.1"/>
    <property type="molecule type" value="Genomic_DNA"/>
</dbReference>
<keyword evidence="2" id="KW-1003">Cell membrane</keyword>
<keyword evidence="6 10" id="KW-1133">Transmembrane helix</keyword>
<accession>A0AAV1K1G7</accession>
<evidence type="ECO:0000256" key="7">
    <source>
        <dbReference type="ARBA" id="ARBA00023136"/>
    </source>
</evidence>
<dbReference type="GO" id="GO:0005886">
    <property type="term" value="C:plasma membrane"/>
    <property type="evidence" value="ECO:0007669"/>
    <property type="project" value="UniProtKB-SubCell"/>
</dbReference>
<evidence type="ECO:0000256" key="3">
    <source>
        <dbReference type="ARBA" id="ARBA00022606"/>
    </source>
</evidence>
<evidence type="ECO:0000256" key="4">
    <source>
        <dbReference type="ARBA" id="ARBA00022692"/>
    </source>
</evidence>
<dbReference type="InterPro" id="IPR004117">
    <property type="entry name" value="7tm6_olfct_rcpt"/>
</dbReference>
<keyword evidence="7 10" id="KW-0472">Membrane</keyword>
<dbReference type="Proteomes" id="UP001497472">
    <property type="component" value="Unassembled WGS sequence"/>
</dbReference>
<evidence type="ECO:0000256" key="8">
    <source>
        <dbReference type="ARBA" id="ARBA00023170"/>
    </source>
</evidence>
<dbReference type="AlphaFoldDB" id="A0AAV1K1G7"/>
<evidence type="ECO:0000256" key="1">
    <source>
        <dbReference type="ARBA" id="ARBA00004651"/>
    </source>
</evidence>
<protein>
    <submittedName>
        <fullName evidence="11">Uncharacterized protein</fullName>
    </submittedName>
</protein>
<gene>
    <name evidence="11" type="ORF">LNINA_LOCUS13440</name>
</gene>
<keyword evidence="8" id="KW-0675">Receptor</keyword>
<keyword evidence="3" id="KW-0716">Sensory transduction</keyword>
<keyword evidence="4 10" id="KW-0812">Transmembrane</keyword>
<evidence type="ECO:0000256" key="10">
    <source>
        <dbReference type="SAM" id="Phobius"/>
    </source>
</evidence>
<keyword evidence="9" id="KW-0807">Transducer</keyword>
<name>A0AAV1K1G7_9NEOP</name>
<keyword evidence="12" id="KW-1185">Reference proteome</keyword>
<evidence type="ECO:0000256" key="9">
    <source>
        <dbReference type="ARBA" id="ARBA00023224"/>
    </source>
</evidence>
<dbReference type="PANTHER" id="PTHR21137">
    <property type="entry name" value="ODORANT RECEPTOR"/>
    <property type="match status" value="1"/>
</dbReference>
<evidence type="ECO:0000256" key="6">
    <source>
        <dbReference type="ARBA" id="ARBA00022989"/>
    </source>
</evidence>
<comment type="caution">
    <text evidence="11">The sequence shown here is derived from an EMBL/GenBank/DDBJ whole genome shotgun (WGS) entry which is preliminary data.</text>
</comment>
<feature type="transmembrane region" description="Helical" evidence="10">
    <location>
        <begin position="12"/>
        <end position="34"/>
    </location>
</feature>
<dbReference type="GO" id="GO:0005549">
    <property type="term" value="F:odorant binding"/>
    <property type="evidence" value="ECO:0007669"/>
    <property type="project" value="InterPro"/>
</dbReference>
<dbReference type="GO" id="GO:0007165">
    <property type="term" value="P:signal transduction"/>
    <property type="evidence" value="ECO:0007669"/>
    <property type="project" value="UniProtKB-KW"/>
</dbReference>
<evidence type="ECO:0000313" key="12">
    <source>
        <dbReference type="Proteomes" id="UP001497472"/>
    </source>
</evidence>
<dbReference type="PANTHER" id="PTHR21137:SF35">
    <property type="entry name" value="ODORANT RECEPTOR 19A-RELATED"/>
    <property type="match status" value="1"/>
</dbReference>